<keyword evidence="3" id="KW-1185">Reference proteome</keyword>
<feature type="region of interest" description="Disordered" evidence="1">
    <location>
        <begin position="1"/>
        <end position="55"/>
    </location>
</feature>
<evidence type="ECO:0000256" key="1">
    <source>
        <dbReference type="SAM" id="MobiDB-lite"/>
    </source>
</evidence>
<dbReference type="InterPro" id="IPR036872">
    <property type="entry name" value="CH_dom_sf"/>
</dbReference>
<feature type="compositionally biased region" description="Low complexity" evidence="1">
    <location>
        <begin position="1"/>
        <end position="12"/>
    </location>
</feature>
<dbReference type="SUPFAM" id="SSF47576">
    <property type="entry name" value="Calponin-homology domain, CH-domain"/>
    <property type="match status" value="1"/>
</dbReference>
<name>A0A3P6R8U3_ANISI</name>
<evidence type="ECO:0000313" key="3">
    <source>
        <dbReference type="Proteomes" id="UP000267096"/>
    </source>
</evidence>
<dbReference type="EMBL" id="UYRR01033474">
    <property type="protein sequence ID" value="VDK58856.1"/>
    <property type="molecule type" value="Genomic_DNA"/>
</dbReference>
<feature type="region of interest" description="Disordered" evidence="1">
    <location>
        <begin position="89"/>
        <end position="110"/>
    </location>
</feature>
<sequence>MNSSRSSLASSRTIPALKRPTAGVHSTTARSAATTTTSHLSVTSKTTNKLSKTRDSLGLARNHLNGNANRTKATNSTAAFPDKKRIMHASDPTKTTTSSHSTIPTSITHNTSGVIDNMRKVLEQRLNVSLPHERDQLATSLADGIHLCNFVNSVRARSVPTVLTSSSPTVRSQHL</sequence>
<accession>A0A3P6R8U3</accession>
<feature type="compositionally biased region" description="Low complexity" evidence="1">
    <location>
        <begin position="90"/>
        <end position="110"/>
    </location>
</feature>
<protein>
    <recommendedName>
        <fullName evidence="4">Calponin-homology (CH) domain-containing protein</fullName>
    </recommendedName>
</protein>
<evidence type="ECO:0000313" key="2">
    <source>
        <dbReference type="EMBL" id="VDK58856.1"/>
    </source>
</evidence>
<dbReference type="OrthoDB" id="5867228at2759"/>
<dbReference type="Proteomes" id="UP000267096">
    <property type="component" value="Unassembled WGS sequence"/>
</dbReference>
<organism evidence="2 3">
    <name type="scientific">Anisakis simplex</name>
    <name type="common">Herring worm</name>
    <dbReference type="NCBI Taxonomy" id="6269"/>
    <lineage>
        <taxon>Eukaryota</taxon>
        <taxon>Metazoa</taxon>
        <taxon>Ecdysozoa</taxon>
        <taxon>Nematoda</taxon>
        <taxon>Chromadorea</taxon>
        <taxon>Rhabditida</taxon>
        <taxon>Spirurina</taxon>
        <taxon>Ascaridomorpha</taxon>
        <taxon>Ascaridoidea</taxon>
        <taxon>Anisakidae</taxon>
        <taxon>Anisakis</taxon>
        <taxon>Anisakis simplex complex</taxon>
    </lineage>
</organism>
<proteinExistence type="predicted"/>
<feature type="compositionally biased region" description="Low complexity" evidence="1">
    <location>
        <begin position="26"/>
        <end position="47"/>
    </location>
</feature>
<dbReference type="AlphaFoldDB" id="A0A3P6R8U3"/>
<dbReference type="Gene3D" id="1.10.418.10">
    <property type="entry name" value="Calponin-like domain"/>
    <property type="match status" value="1"/>
</dbReference>
<evidence type="ECO:0008006" key="4">
    <source>
        <dbReference type="Google" id="ProtNLM"/>
    </source>
</evidence>
<gene>
    <name evidence="2" type="ORF">ASIM_LOCUS16846</name>
</gene>
<reference evidence="2 3" key="1">
    <citation type="submission" date="2018-11" db="EMBL/GenBank/DDBJ databases">
        <authorList>
            <consortium name="Pathogen Informatics"/>
        </authorList>
    </citation>
    <scope>NUCLEOTIDE SEQUENCE [LARGE SCALE GENOMIC DNA]</scope>
</reference>